<evidence type="ECO:0000313" key="1">
    <source>
        <dbReference type="EMBL" id="MDN5199928.1"/>
    </source>
</evidence>
<keyword evidence="2" id="KW-1185">Reference proteome</keyword>
<accession>A0ABT8KI46</accession>
<dbReference type="RefSeq" id="WP_346749958.1">
    <property type="nucleotide sequence ID" value="NZ_JAUJEA010000001.1"/>
</dbReference>
<evidence type="ECO:0000313" key="2">
    <source>
        <dbReference type="Proteomes" id="UP001172082"/>
    </source>
</evidence>
<name>A0ABT8KI46_9BACT</name>
<reference evidence="1" key="1">
    <citation type="submission" date="2023-06" db="EMBL/GenBank/DDBJ databases">
        <title>Genomic of Parafulvivirga corallium.</title>
        <authorList>
            <person name="Wang G."/>
        </authorList>
    </citation>
    <scope>NUCLEOTIDE SEQUENCE</scope>
    <source>
        <strain evidence="1">BMA10</strain>
    </source>
</reference>
<organism evidence="1 2">
    <name type="scientific">Splendidivirga corallicola</name>
    <dbReference type="NCBI Taxonomy" id="3051826"/>
    <lineage>
        <taxon>Bacteria</taxon>
        <taxon>Pseudomonadati</taxon>
        <taxon>Bacteroidota</taxon>
        <taxon>Cytophagia</taxon>
        <taxon>Cytophagales</taxon>
        <taxon>Splendidivirgaceae</taxon>
        <taxon>Splendidivirga</taxon>
    </lineage>
</organism>
<dbReference type="EMBL" id="JAUJEA010000001">
    <property type="protein sequence ID" value="MDN5199928.1"/>
    <property type="molecule type" value="Genomic_DNA"/>
</dbReference>
<proteinExistence type="predicted"/>
<dbReference type="Proteomes" id="UP001172082">
    <property type="component" value="Unassembled WGS sequence"/>
</dbReference>
<sequence>MVLGSLITTFQHEIRSIFQKNDEIPIVGKWDCEWSEDTESDIKEYQSDIIEILKIKGRNISAKGRNKEFGNYTLNGRITISNLIRLDYRVEARKELLGGSILLTPNARMDILEGRWMEFTKSGKVIGSKTKWTMK</sequence>
<comment type="caution">
    <text evidence="1">The sequence shown here is derived from an EMBL/GenBank/DDBJ whole genome shotgun (WGS) entry which is preliminary data.</text>
</comment>
<gene>
    <name evidence="1" type="ORF">QQ008_01105</name>
</gene>
<protein>
    <submittedName>
        <fullName evidence="1">Uncharacterized protein</fullName>
    </submittedName>
</protein>